<dbReference type="AlphaFoldDB" id="A0ABD0PDY7"/>
<keyword evidence="2" id="KW-1185">Reference proteome</keyword>
<feature type="non-terminal residue" evidence="1">
    <location>
        <position position="67"/>
    </location>
</feature>
<dbReference type="Proteomes" id="UP001529510">
    <property type="component" value="Unassembled WGS sequence"/>
</dbReference>
<comment type="caution">
    <text evidence="1">The sequence shown here is derived from an EMBL/GenBank/DDBJ whole genome shotgun (WGS) entry which is preliminary data.</text>
</comment>
<reference evidence="1 2" key="1">
    <citation type="submission" date="2024-05" db="EMBL/GenBank/DDBJ databases">
        <title>Genome sequencing and assembly of Indian major carp, Cirrhinus mrigala (Hamilton, 1822).</title>
        <authorList>
            <person name="Mohindra V."/>
            <person name="Chowdhury L.M."/>
            <person name="Lal K."/>
            <person name="Jena J.K."/>
        </authorList>
    </citation>
    <scope>NUCLEOTIDE SEQUENCE [LARGE SCALE GENOMIC DNA]</scope>
    <source>
        <strain evidence="1">CM1030</strain>
        <tissue evidence="1">Blood</tissue>
    </source>
</reference>
<sequence>MPLPSAWLGDSEGESRRFSYRSTRPLSAGWHGSLSDVWSTSGMGYRVERNVSSPASLFDAYQDVATT</sequence>
<evidence type="ECO:0000313" key="1">
    <source>
        <dbReference type="EMBL" id="KAL0171851.1"/>
    </source>
</evidence>
<accession>A0ABD0PDY7</accession>
<proteinExistence type="predicted"/>
<name>A0ABD0PDY7_CIRMR</name>
<organism evidence="1 2">
    <name type="scientific">Cirrhinus mrigala</name>
    <name type="common">Mrigala</name>
    <dbReference type="NCBI Taxonomy" id="683832"/>
    <lineage>
        <taxon>Eukaryota</taxon>
        <taxon>Metazoa</taxon>
        <taxon>Chordata</taxon>
        <taxon>Craniata</taxon>
        <taxon>Vertebrata</taxon>
        <taxon>Euteleostomi</taxon>
        <taxon>Actinopterygii</taxon>
        <taxon>Neopterygii</taxon>
        <taxon>Teleostei</taxon>
        <taxon>Ostariophysi</taxon>
        <taxon>Cypriniformes</taxon>
        <taxon>Cyprinidae</taxon>
        <taxon>Labeoninae</taxon>
        <taxon>Labeonini</taxon>
        <taxon>Cirrhinus</taxon>
    </lineage>
</organism>
<dbReference type="EMBL" id="JAMKFB020000016">
    <property type="protein sequence ID" value="KAL0171851.1"/>
    <property type="molecule type" value="Genomic_DNA"/>
</dbReference>
<evidence type="ECO:0000313" key="2">
    <source>
        <dbReference type="Proteomes" id="UP001529510"/>
    </source>
</evidence>
<gene>
    <name evidence="1" type="ORF">M9458_032162</name>
</gene>
<protein>
    <submittedName>
        <fullName evidence="1">Uncharacterized protein</fullName>
    </submittedName>
</protein>